<organism evidence="10 11">
    <name type="scientific">Citricoccus alkalitolerans</name>
    <dbReference type="NCBI Taxonomy" id="246603"/>
    <lineage>
        <taxon>Bacteria</taxon>
        <taxon>Bacillati</taxon>
        <taxon>Actinomycetota</taxon>
        <taxon>Actinomycetes</taxon>
        <taxon>Micrococcales</taxon>
        <taxon>Micrococcaceae</taxon>
        <taxon>Citricoccus</taxon>
    </lineage>
</organism>
<keyword evidence="5" id="KW-0812">Transmembrane</keyword>
<dbReference type="Gene3D" id="2.60.40.740">
    <property type="match status" value="1"/>
</dbReference>
<evidence type="ECO:0000259" key="7">
    <source>
        <dbReference type="Pfam" id="PF00746"/>
    </source>
</evidence>
<dbReference type="InterPro" id="IPR041033">
    <property type="entry name" value="SpaA_PFL_dom_1"/>
</dbReference>
<feature type="domain" description="SpaA-like prealbumin fold" evidence="9">
    <location>
        <begin position="343"/>
        <end position="445"/>
    </location>
</feature>
<evidence type="ECO:0000256" key="2">
    <source>
        <dbReference type="ARBA" id="ARBA00022525"/>
    </source>
</evidence>
<proteinExistence type="predicted"/>
<sequence>MKALSCRRALLKATTIVAGATLALGGLALPAHAAPVVNGGAEGSLTIHKYDKLDTASGVAHNGTQVTVPEGYTALEDVRFAAQKVEDIDLGTNAGWREASELAVAFDAANVRYADGAAAAVADAGHSLAAAVTQTTNAEGEAFFTSLEVGQYLITETGYPAGVTPSAPFLVTVPLTDPNNNSQWIYDVHVYPKNAVTTADKAVSDADDIKLGDQIDYTITGQIPNEEIIDGYKVVDTLDAKLGYAGTRVSLSNGTAVTEGTHFTVTHNESSNAVTVEFTEAGRVVLAAHHTAEVLVQISAVVNGVGEISNQAHVYPNRPSFDVEPGQPGGPTTTPEIETKWGGITFQKTDEENRALSGARFSVFASETDARSGANPISLGGKTVFGVNDEGQLTLSGLRYSDFANGEAVAEGEEGYQSYWLVETEAPAGYELLAAPVEFTITAGTTTPGVDRDIVNVPSNAGFELPLTGGTGTTLLYAAGVLLVGGAVLMAIRSRRNA</sequence>
<name>A0ABV8XUN9_9MICC</name>
<keyword evidence="3 6" id="KW-0732">Signal</keyword>
<evidence type="ECO:0000256" key="6">
    <source>
        <dbReference type="SAM" id="SignalP"/>
    </source>
</evidence>
<dbReference type="InterPro" id="IPR019931">
    <property type="entry name" value="LPXTG_anchor"/>
</dbReference>
<dbReference type="Proteomes" id="UP001595965">
    <property type="component" value="Unassembled WGS sequence"/>
</dbReference>
<dbReference type="EMBL" id="JBHSEN010000001">
    <property type="protein sequence ID" value="MFC4428312.1"/>
    <property type="molecule type" value="Genomic_DNA"/>
</dbReference>
<reference evidence="11" key="1">
    <citation type="journal article" date="2019" name="Int. J. Syst. Evol. Microbiol.">
        <title>The Global Catalogue of Microorganisms (GCM) 10K type strain sequencing project: providing services to taxonomists for standard genome sequencing and annotation.</title>
        <authorList>
            <consortium name="The Broad Institute Genomics Platform"/>
            <consortium name="The Broad Institute Genome Sequencing Center for Infectious Disease"/>
            <person name="Wu L."/>
            <person name="Ma J."/>
        </authorList>
    </citation>
    <scope>NUCLEOTIDE SEQUENCE [LARGE SCALE GENOMIC DNA]</scope>
    <source>
        <strain evidence="11">CGMCC 1.12125</strain>
    </source>
</reference>
<gene>
    <name evidence="10" type="ORF">ACFO0K_01300</name>
</gene>
<dbReference type="Gene3D" id="2.60.40.10">
    <property type="entry name" value="Immunoglobulins"/>
    <property type="match status" value="2"/>
</dbReference>
<evidence type="ECO:0000256" key="3">
    <source>
        <dbReference type="ARBA" id="ARBA00022729"/>
    </source>
</evidence>
<dbReference type="Pfam" id="PF17802">
    <property type="entry name" value="SpaA"/>
    <property type="match status" value="1"/>
</dbReference>
<dbReference type="NCBIfam" id="TIGR04226">
    <property type="entry name" value="RrgB_K2N_iso_D2"/>
    <property type="match status" value="1"/>
</dbReference>
<evidence type="ECO:0000256" key="5">
    <source>
        <dbReference type="SAM" id="Phobius"/>
    </source>
</evidence>
<evidence type="ECO:0000313" key="11">
    <source>
        <dbReference type="Proteomes" id="UP001595965"/>
    </source>
</evidence>
<dbReference type="Pfam" id="PF00746">
    <property type="entry name" value="Gram_pos_anchor"/>
    <property type="match status" value="1"/>
</dbReference>
<evidence type="ECO:0000256" key="1">
    <source>
        <dbReference type="ARBA" id="ARBA00022512"/>
    </source>
</evidence>
<feature type="signal peptide" evidence="6">
    <location>
        <begin position="1"/>
        <end position="33"/>
    </location>
</feature>
<evidence type="ECO:0000313" key="10">
    <source>
        <dbReference type="EMBL" id="MFC4428312.1"/>
    </source>
</evidence>
<feature type="chain" id="PRO_5046871084" evidence="6">
    <location>
        <begin position="34"/>
        <end position="498"/>
    </location>
</feature>
<dbReference type="InterPro" id="IPR006311">
    <property type="entry name" value="TAT_signal"/>
</dbReference>
<dbReference type="InterPro" id="IPR013783">
    <property type="entry name" value="Ig-like_fold"/>
</dbReference>
<comment type="caution">
    <text evidence="10">The sequence shown here is derived from an EMBL/GenBank/DDBJ whole genome shotgun (WGS) entry which is preliminary data.</text>
</comment>
<evidence type="ECO:0000256" key="4">
    <source>
        <dbReference type="ARBA" id="ARBA00023088"/>
    </source>
</evidence>
<dbReference type="PROSITE" id="PS51318">
    <property type="entry name" value="TAT"/>
    <property type="match status" value="1"/>
</dbReference>
<dbReference type="Pfam" id="PF16555">
    <property type="entry name" value="GramPos_pilinD1"/>
    <property type="match status" value="1"/>
</dbReference>
<evidence type="ECO:0000259" key="8">
    <source>
        <dbReference type="Pfam" id="PF16555"/>
    </source>
</evidence>
<feature type="domain" description="Gram-positive cocci surface proteins LPxTG" evidence="7">
    <location>
        <begin position="458"/>
        <end position="497"/>
    </location>
</feature>
<keyword evidence="1" id="KW-0134">Cell wall</keyword>
<evidence type="ECO:0000259" key="9">
    <source>
        <dbReference type="Pfam" id="PF17802"/>
    </source>
</evidence>
<dbReference type="RefSeq" id="WP_344230311.1">
    <property type="nucleotide sequence ID" value="NZ_BAAALH010000002.1"/>
</dbReference>
<keyword evidence="5" id="KW-0472">Membrane</keyword>
<keyword evidence="11" id="KW-1185">Reference proteome</keyword>
<feature type="domain" description="Gram-positive pilin subunit D1 N-terminal" evidence="8">
    <location>
        <begin position="43"/>
        <end position="194"/>
    </location>
</feature>
<feature type="transmembrane region" description="Helical" evidence="5">
    <location>
        <begin position="475"/>
        <end position="492"/>
    </location>
</feature>
<keyword evidence="2" id="KW-0964">Secreted</keyword>
<dbReference type="NCBIfam" id="TIGR01167">
    <property type="entry name" value="LPXTG_anchor"/>
    <property type="match status" value="1"/>
</dbReference>
<accession>A0ABV8XUN9</accession>
<dbReference type="InterPro" id="IPR032364">
    <property type="entry name" value="GramPos_pilinD1_N"/>
</dbReference>
<dbReference type="InterPro" id="IPR048052">
    <property type="entry name" value="FM1-like"/>
</dbReference>
<keyword evidence="4" id="KW-0572">Peptidoglycan-anchor</keyword>
<dbReference type="InterPro" id="IPR026466">
    <property type="entry name" value="Fim_isopep_form_D2_dom"/>
</dbReference>
<dbReference type="NCBIfam" id="NF033902">
    <property type="entry name" value="iso_D2_wall_anc"/>
    <property type="match status" value="1"/>
</dbReference>
<keyword evidence="5" id="KW-1133">Transmembrane helix</keyword>
<protein>
    <submittedName>
        <fullName evidence="10">SpaH/EbpB family LPXTG-anchored major pilin</fullName>
    </submittedName>
</protein>